<gene>
    <name evidence="5" type="ORF">EZ437_18770</name>
</gene>
<protein>
    <submittedName>
        <fullName evidence="5">Serine protease</fullName>
    </submittedName>
</protein>
<dbReference type="AlphaFoldDB" id="A0A4V2MKJ2"/>
<dbReference type="EMBL" id="SJSL01000007">
    <property type="protein sequence ID" value="TCC98236.1"/>
    <property type="molecule type" value="Genomic_DNA"/>
</dbReference>
<dbReference type="PANTHER" id="PTHR43343:SF3">
    <property type="entry name" value="PROTEASE DO-LIKE 8, CHLOROPLASTIC"/>
    <property type="match status" value="1"/>
</dbReference>
<dbReference type="InterPro" id="IPR009003">
    <property type="entry name" value="Peptidase_S1_PA"/>
</dbReference>
<reference evidence="5 6" key="1">
    <citation type="submission" date="2019-02" db="EMBL/GenBank/DDBJ databases">
        <title>Pedobacter sp. RP-1-14 sp. nov., isolated from Arctic soil.</title>
        <authorList>
            <person name="Dahal R.H."/>
        </authorList>
    </citation>
    <scope>NUCLEOTIDE SEQUENCE [LARGE SCALE GENOMIC DNA]</scope>
    <source>
        <strain evidence="5 6">RP-1-14</strain>
    </source>
</reference>
<dbReference type="PRINTS" id="PR00834">
    <property type="entry name" value="PROTEASES2C"/>
</dbReference>
<keyword evidence="2 5" id="KW-0645">Protease</keyword>
<dbReference type="Proteomes" id="UP000293347">
    <property type="component" value="Unassembled WGS sequence"/>
</dbReference>
<evidence type="ECO:0000313" key="5">
    <source>
        <dbReference type="EMBL" id="TCC98236.1"/>
    </source>
</evidence>
<sequence length="361" mass="39908">MRNEIELEGIIEDYLNDKLTEGEKNAFEELRRNDPSVDHRVVTHKTFVESLASYANTLELKNKMDAAHAMIDVDQLSRKLGPHPSIIVNIWRKNRAAIAVAASFILLTTVMIYSIQLTTQQTTGYEKMSVELNRLKSSTNSLIRNVKSNQHHSTAPVKPVKFGGTGFAISSNGYILTSYHVIEKSDTVYVQNNKGEQYKVEITYKDPVNDIAILKIIDKKFSLSALPYSLKRSAVGMGESVYTLGYPKEDIVFGKGYLSSQSGFNGDTLAYQVAIDVNPGNSGGPLLDNSGNIIGIINAKESHTDGATFAVKAKYLQDALSSIPQDSVVGKISSKKIQKHRLEPSKQVSKIQEYVFMVKGL</sequence>
<proteinExistence type="inferred from homology"/>
<name>A0A4V2MKJ2_9SPHI</name>
<dbReference type="SUPFAM" id="SSF50494">
    <property type="entry name" value="Trypsin-like serine proteases"/>
    <property type="match status" value="1"/>
</dbReference>
<dbReference type="Gene3D" id="2.40.10.10">
    <property type="entry name" value="Trypsin-like serine proteases"/>
    <property type="match status" value="2"/>
</dbReference>
<dbReference type="RefSeq" id="WP_131597608.1">
    <property type="nucleotide sequence ID" value="NZ_SJSL01000007.1"/>
</dbReference>
<dbReference type="GO" id="GO:0006508">
    <property type="term" value="P:proteolysis"/>
    <property type="evidence" value="ECO:0007669"/>
    <property type="project" value="UniProtKB-KW"/>
</dbReference>
<dbReference type="InterPro" id="IPR043504">
    <property type="entry name" value="Peptidase_S1_PA_chymotrypsin"/>
</dbReference>
<keyword evidence="3" id="KW-0378">Hydrolase</keyword>
<keyword evidence="4" id="KW-0812">Transmembrane</keyword>
<feature type="transmembrane region" description="Helical" evidence="4">
    <location>
        <begin position="96"/>
        <end position="115"/>
    </location>
</feature>
<evidence type="ECO:0000256" key="1">
    <source>
        <dbReference type="ARBA" id="ARBA00010541"/>
    </source>
</evidence>
<accession>A0A4V2MKJ2</accession>
<dbReference type="Pfam" id="PF13365">
    <property type="entry name" value="Trypsin_2"/>
    <property type="match status" value="1"/>
</dbReference>
<evidence type="ECO:0000256" key="3">
    <source>
        <dbReference type="ARBA" id="ARBA00022801"/>
    </source>
</evidence>
<keyword evidence="4" id="KW-1133">Transmembrane helix</keyword>
<dbReference type="GO" id="GO:0004252">
    <property type="term" value="F:serine-type endopeptidase activity"/>
    <property type="evidence" value="ECO:0007669"/>
    <property type="project" value="InterPro"/>
</dbReference>
<dbReference type="OrthoDB" id="9766361at2"/>
<comment type="similarity">
    <text evidence="1">Belongs to the peptidase S1C family.</text>
</comment>
<dbReference type="InterPro" id="IPR051201">
    <property type="entry name" value="Chloro_Bact_Ser_Proteases"/>
</dbReference>
<comment type="caution">
    <text evidence="5">The sequence shown here is derived from an EMBL/GenBank/DDBJ whole genome shotgun (WGS) entry which is preliminary data.</text>
</comment>
<keyword evidence="6" id="KW-1185">Reference proteome</keyword>
<organism evidence="5 6">
    <name type="scientific">Pedobacter psychroterrae</name>
    <dbReference type="NCBI Taxonomy" id="2530453"/>
    <lineage>
        <taxon>Bacteria</taxon>
        <taxon>Pseudomonadati</taxon>
        <taxon>Bacteroidota</taxon>
        <taxon>Sphingobacteriia</taxon>
        <taxon>Sphingobacteriales</taxon>
        <taxon>Sphingobacteriaceae</taxon>
        <taxon>Pedobacter</taxon>
    </lineage>
</organism>
<dbReference type="InterPro" id="IPR001940">
    <property type="entry name" value="Peptidase_S1C"/>
</dbReference>
<keyword evidence="4" id="KW-0472">Membrane</keyword>
<evidence type="ECO:0000256" key="4">
    <source>
        <dbReference type="SAM" id="Phobius"/>
    </source>
</evidence>
<evidence type="ECO:0000256" key="2">
    <source>
        <dbReference type="ARBA" id="ARBA00022670"/>
    </source>
</evidence>
<dbReference type="PANTHER" id="PTHR43343">
    <property type="entry name" value="PEPTIDASE S12"/>
    <property type="match status" value="1"/>
</dbReference>
<evidence type="ECO:0000313" key="6">
    <source>
        <dbReference type="Proteomes" id="UP000293347"/>
    </source>
</evidence>